<dbReference type="Pfam" id="PF02649">
    <property type="entry name" value="GCHY-1"/>
    <property type="match status" value="1"/>
</dbReference>
<comment type="function">
    <text evidence="2">Converts GTP to 7,8-dihydroneopterin triphosphate.</text>
</comment>
<proteinExistence type="inferred from homology"/>
<dbReference type="NCBIfam" id="NF010200">
    <property type="entry name" value="PRK13674.1-1"/>
    <property type="match status" value="1"/>
</dbReference>
<dbReference type="Proteomes" id="UP001228019">
    <property type="component" value="Unassembled WGS sequence"/>
</dbReference>
<keyword evidence="1 2" id="KW-0378">Hydrolase</keyword>
<dbReference type="PANTHER" id="PTHR36445">
    <property type="entry name" value="GTP CYCLOHYDROLASE MPTA"/>
    <property type="match status" value="1"/>
</dbReference>
<dbReference type="HAMAP" id="MF_01527_B">
    <property type="entry name" value="GTP_cyclohydrol_B"/>
    <property type="match status" value="1"/>
</dbReference>
<gene>
    <name evidence="2 3" type="primary">folE2</name>
    <name evidence="3" type="ORF">Q6A48_16685</name>
</gene>
<name>A0ABT9C137_9PSED</name>
<comment type="caution">
    <text evidence="3">The sequence shown here is derived from an EMBL/GenBank/DDBJ whole genome shotgun (WGS) entry which is preliminary data.</text>
</comment>
<dbReference type="EMBL" id="JAUQOP010000024">
    <property type="protein sequence ID" value="MDO7898520.1"/>
    <property type="molecule type" value="Genomic_DNA"/>
</dbReference>
<organism evidence="3 4">
    <name type="scientific">Pseudomonas citrulli</name>
    <dbReference type="NCBI Taxonomy" id="3064347"/>
    <lineage>
        <taxon>Bacteria</taxon>
        <taxon>Pseudomonadati</taxon>
        <taxon>Pseudomonadota</taxon>
        <taxon>Gammaproteobacteria</taxon>
        <taxon>Pseudomonadales</taxon>
        <taxon>Pseudomonadaceae</taxon>
        <taxon>Pseudomonas</taxon>
    </lineage>
</organism>
<evidence type="ECO:0000313" key="4">
    <source>
        <dbReference type="Proteomes" id="UP001228019"/>
    </source>
</evidence>
<dbReference type="InterPro" id="IPR003801">
    <property type="entry name" value="GTP_cyclohydrolase_FolE2/MptA"/>
</dbReference>
<feature type="site" description="May be catalytically important" evidence="2">
    <location>
        <position position="149"/>
    </location>
</feature>
<comment type="catalytic activity">
    <reaction evidence="2">
        <text>GTP + H2O = 7,8-dihydroneopterin 3'-triphosphate + formate + H(+)</text>
        <dbReference type="Rhea" id="RHEA:17473"/>
        <dbReference type="ChEBI" id="CHEBI:15377"/>
        <dbReference type="ChEBI" id="CHEBI:15378"/>
        <dbReference type="ChEBI" id="CHEBI:15740"/>
        <dbReference type="ChEBI" id="CHEBI:37565"/>
        <dbReference type="ChEBI" id="CHEBI:58462"/>
        <dbReference type="EC" id="3.5.4.16"/>
    </reaction>
</comment>
<dbReference type="InterPro" id="IPR022838">
    <property type="entry name" value="GTP_cyclohydrolase_FolE2"/>
</dbReference>
<keyword evidence="4" id="KW-1185">Reference proteome</keyword>
<sequence length="298" mass="32355">MNALTLPDVAAQVPSETIPLDWVGMCGIATPVLIDGQRLSATVDAGVSLDDGTARGIHMSRLYLALQILEEAPLSPQLIREILRQFLVSHEGLSRKATLRIHTDVLLKRPALISPLAGWKRYPLSIEAHLEHTMFHVELQLQIPYSSTCPCSAALARQLIQQRFIDDFANQKLEHADVLAWLGSSNGIVATPHSQRSTATLSLLLSSDCDELPLRAFIDNAEAALGTAVQTAVKRADEQAFALANGQNLMFCEDAARRLHAALSPSPSIAAGQVRVVHAESLHAHDAVAQSHWSREAL</sequence>
<dbReference type="PANTHER" id="PTHR36445:SF1">
    <property type="entry name" value="GTP CYCLOHYDROLASE MPTA"/>
    <property type="match status" value="1"/>
</dbReference>
<evidence type="ECO:0000313" key="3">
    <source>
        <dbReference type="EMBL" id="MDO7898520.1"/>
    </source>
</evidence>
<evidence type="ECO:0000256" key="1">
    <source>
        <dbReference type="ARBA" id="ARBA00022801"/>
    </source>
</evidence>
<reference evidence="3 4" key="1">
    <citation type="submission" date="2023-07" db="EMBL/GenBank/DDBJ databases">
        <title>Identification of four novel Pseudomonas species associated with bacterial leaf spot of cucurbits.</title>
        <authorList>
            <person name="Fullem K.R."/>
        </authorList>
    </citation>
    <scope>NUCLEOTIDE SEQUENCE [LARGE SCALE GENOMIC DNA]</scope>
    <source>
        <strain evidence="3 4">K18</strain>
    </source>
</reference>
<comment type="pathway">
    <text evidence="2">Cofactor biosynthesis; 7,8-dihydroneopterin triphosphate biosynthesis; 7,8-dihydroneopterin triphosphate from GTP: step 1/1.</text>
</comment>
<evidence type="ECO:0000256" key="2">
    <source>
        <dbReference type="HAMAP-Rule" id="MF_01527"/>
    </source>
</evidence>
<dbReference type="EC" id="3.5.4.16" evidence="2"/>
<dbReference type="RefSeq" id="WP_304555221.1">
    <property type="nucleotide sequence ID" value="NZ_JAUQOP010000024.1"/>
</dbReference>
<accession>A0ABT9C137</accession>
<dbReference type="GO" id="GO:0003934">
    <property type="term" value="F:GTP cyclohydrolase I activity"/>
    <property type="evidence" value="ECO:0007669"/>
    <property type="project" value="UniProtKB-EC"/>
</dbReference>
<dbReference type="Gene3D" id="3.10.270.10">
    <property type="entry name" value="Urate Oxidase"/>
    <property type="match status" value="1"/>
</dbReference>
<comment type="similarity">
    <text evidence="2">Belongs to the GTP cyclohydrolase IV family.</text>
</comment>
<protein>
    <recommendedName>
        <fullName evidence="2">GTP cyclohydrolase FolE2</fullName>
        <ecNumber evidence="2">3.5.4.16</ecNumber>
    </recommendedName>
</protein>